<dbReference type="Pfam" id="PF02317">
    <property type="entry name" value="Octopine_DH"/>
    <property type="match status" value="1"/>
</dbReference>
<dbReference type="GO" id="GO:0141152">
    <property type="term" value="F:glycerol-3-phosphate dehydrogenase (NAD+) activity"/>
    <property type="evidence" value="ECO:0007669"/>
    <property type="project" value="UniProtKB-EC"/>
</dbReference>
<evidence type="ECO:0000256" key="2">
    <source>
        <dbReference type="ARBA" id="ARBA00048683"/>
    </source>
</evidence>
<reference evidence="5" key="1">
    <citation type="journal article" date="2023" name="Mol. Phylogenet. Evol.">
        <title>Genome-scale phylogeny and comparative genomics of the fungal order Sordariales.</title>
        <authorList>
            <person name="Hensen N."/>
            <person name="Bonometti L."/>
            <person name="Westerberg I."/>
            <person name="Brannstrom I.O."/>
            <person name="Guillou S."/>
            <person name="Cros-Aarteil S."/>
            <person name="Calhoun S."/>
            <person name="Haridas S."/>
            <person name="Kuo A."/>
            <person name="Mondo S."/>
            <person name="Pangilinan J."/>
            <person name="Riley R."/>
            <person name="LaButti K."/>
            <person name="Andreopoulos B."/>
            <person name="Lipzen A."/>
            <person name="Chen C."/>
            <person name="Yan M."/>
            <person name="Daum C."/>
            <person name="Ng V."/>
            <person name="Clum A."/>
            <person name="Steindorff A."/>
            <person name="Ohm R.A."/>
            <person name="Martin F."/>
            <person name="Silar P."/>
            <person name="Natvig D.O."/>
            <person name="Lalanne C."/>
            <person name="Gautier V."/>
            <person name="Ament-Velasquez S.L."/>
            <person name="Kruys A."/>
            <person name="Hutchinson M.I."/>
            <person name="Powell A.J."/>
            <person name="Barry K."/>
            <person name="Miller A.N."/>
            <person name="Grigoriev I.V."/>
            <person name="Debuchy R."/>
            <person name="Gladieux P."/>
            <person name="Hiltunen Thoren M."/>
            <person name="Johannesson H."/>
        </authorList>
    </citation>
    <scope>NUCLEOTIDE SEQUENCE</scope>
    <source>
        <strain evidence="5">CBS 955.72</strain>
    </source>
</reference>
<dbReference type="SUPFAM" id="SSF48179">
    <property type="entry name" value="6-phosphogluconate dehydrogenase C-terminal domain-like"/>
    <property type="match status" value="1"/>
</dbReference>
<dbReference type="GO" id="GO:0046168">
    <property type="term" value="P:glycerol-3-phosphate catabolic process"/>
    <property type="evidence" value="ECO:0007669"/>
    <property type="project" value="InterPro"/>
</dbReference>
<evidence type="ECO:0000256" key="1">
    <source>
        <dbReference type="ARBA" id="ARBA00023002"/>
    </source>
</evidence>
<dbReference type="InterPro" id="IPR011128">
    <property type="entry name" value="G3P_DH_NAD-dep_N"/>
</dbReference>
<sequence>MEPVQPTVSIVGAGPAGFALAADLQSSGKNVLVYSHPTHLRHAKSVLGNGGRLQVTGAINGFATLRITCNIEEAITFSKVMILTVPSTGQETVLQELKRFDLRRHTIIAVPGNLFSLIAGMDVGCILETNLSPYSCRMDDGDLIVLGKKSRILIAPLRRDLSPAIYNAVRNIFPVELRWCSSVIEVCLSNVNGVFHPLMMLMNAGRIENTAGDFLLYRDGLTNSVANAMLAVDRVRIRIGNSFGLHLESAVGISNECYGQGFANLVDLAQNSPPHNKLKAPGDLENRNISEDVPDLLVCWYSLAVKLGIDASPIQAVIILVEMATGVSYLESGRNLRKLNLEGISRSELVERFRRKRRVSNERKALTIVSRL</sequence>
<dbReference type="GO" id="GO:0051287">
    <property type="term" value="F:NAD binding"/>
    <property type="evidence" value="ECO:0007669"/>
    <property type="project" value="InterPro"/>
</dbReference>
<protein>
    <submittedName>
        <fullName evidence="5">6-phosphogluconate dehydrogenase</fullName>
    </submittedName>
</protein>
<dbReference type="SUPFAM" id="SSF51735">
    <property type="entry name" value="NAD(P)-binding Rossmann-fold domains"/>
    <property type="match status" value="1"/>
</dbReference>
<keyword evidence="6" id="KW-1185">Reference proteome</keyword>
<accession>A0AAJ0MA40</accession>
<dbReference type="Gene3D" id="3.40.50.720">
    <property type="entry name" value="NAD(P)-binding Rossmann-like Domain"/>
    <property type="match status" value="1"/>
</dbReference>
<evidence type="ECO:0000313" key="6">
    <source>
        <dbReference type="Proteomes" id="UP001275084"/>
    </source>
</evidence>
<proteinExistence type="predicted"/>
<feature type="domain" description="Glycerol-3-phosphate dehydrogenase NAD-dependent N-terminal" evidence="3">
    <location>
        <begin position="8"/>
        <end position="108"/>
    </location>
</feature>
<dbReference type="PANTHER" id="PTHR38015:SF1">
    <property type="entry name" value="OPINE DEHYDROGENASE DOMAIN-CONTAINING PROTEIN"/>
    <property type="match status" value="1"/>
</dbReference>
<dbReference type="Proteomes" id="UP001275084">
    <property type="component" value="Unassembled WGS sequence"/>
</dbReference>
<feature type="domain" description="Opine dehydrogenase" evidence="4">
    <location>
        <begin position="179"/>
        <end position="324"/>
    </location>
</feature>
<comment type="caution">
    <text evidence="5">The sequence shown here is derived from an EMBL/GenBank/DDBJ whole genome shotgun (WGS) entry which is preliminary data.</text>
</comment>
<evidence type="ECO:0000313" key="5">
    <source>
        <dbReference type="EMBL" id="KAK3344490.1"/>
    </source>
</evidence>
<keyword evidence="1" id="KW-0560">Oxidoreductase</keyword>
<dbReference type="EMBL" id="JAUIQD010000007">
    <property type="protein sequence ID" value="KAK3344490.1"/>
    <property type="molecule type" value="Genomic_DNA"/>
</dbReference>
<dbReference type="InterPro" id="IPR003421">
    <property type="entry name" value="Opine_DH"/>
</dbReference>
<dbReference type="AlphaFoldDB" id="A0AAJ0MA40"/>
<dbReference type="Pfam" id="PF01210">
    <property type="entry name" value="NAD_Gly3P_dh_N"/>
    <property type="match status" value="1"/>
</dbReference>
<dbReference type="Gene3D" id="1.10.1040.10">
    <property type="entry name" value="N-(1-d-carboxylethyl)-l-norvaline Dehydrogenase, domain 2"/>
    <property type="match status" value="1"/>
</dbReference>
<dbReference type="InterPro" id="IPR051729">
    <property type="entry name" value="Opine/Lysopine_DH"/>
</dbReference>
<dbReference type="InterPro" id="IPR008927">
    <property type="entry name" value="6-PGluconate_DH-like_C_sf"/>
</dbReference>
<evidence type="ECO:0000259" key="3">
    <source>
        <dbReference type="Pfam" id="PF01210"/>
    </source>
</evidence>
<name>A0AAJ0MA40_9PEZI</name>
<comment type="catalytic activity">
    <reaction evidence="2">
        <text>sn-glycerol 3-phosphate + NAD(+) = dihydroxyacetone phosphate + NADH + H(+)</text>
        <dbReference type="Rhea" id="RHEA:11092"/>
        <dbReference type="ChEBI" id="CHEBI:15378"/>
        <dbReference type="ChEBI" id="CHEBI:57540"/>
        <dbReference type="ChEBI" id="CHEBI:57597"/>
        <dbReference type="ChEBI" id="CHEBI:57642"/>
        <dbReference type="ChEBI" id="CHEBI:57945"/>
        <dbReference type="EC" id="1.1.1.8"/>
    </reaction>
</comment>
<dbReference type="InterPro" id="IPR036291">
    <property type="entry name" value="NAD(P)-bd_dom_sf"/>
</dbReference>
<dbReference type="PANTHER" id="PTHR38015">
    <property type="entry name" value="BLR6086 PROTEIN"/>
    <property type="match status" value="1"/>
</dbReference>
<organism evidence="5 6">
    <name type="scientific">Lasiosphaeria hispida</name>
    <dbReference type="NCBI Taxonomy" id="260671"/>
    <lineage>
        <taxon>Eukaryota</taxon>
        <taxon>Fungi</taxon>
        <taxon>Dikarya</taxon>
        <taxon>Ascomycota</taxon>
        <taxon>Pezizomycotina</taxon>
        <taxon>Sordariomycetes</taxon>
        <taxon>Sordariomycetidae</taxon>
        <taxon>Sordariales</taxon>
        <taxon>Lasiosphaeriaceae</taxon>
        <taxon>Lasiosphaeria</taxon>
    </lineage>
</organism>
<reference evidence="5" key="2">
    <citation type="submission" date="2023-06" db="EMBL/GenBank/DDBJ databases">
        <authorList>
            <consortium name="Lawrence Berkeley National Laboratory"/>
            <person name="Haridas S."/>
            <person name="Hensen N."/>
            <person name="Bonometti L."/>
            <person name="Westerberg I."/>
            <person name="Brannstrom I.O."/>
            <person name="Guillou S."/>
            <person name="Cros-Aarteil S."/>
            <person name="Calhoun S."/>
            <person name="Kuo A."/>
            <person name="Mondo S."/>
            <person name="Pangilinan J."/>
            <person name="Riley R."/>
            <person name="Labutti K."/>
            <person name="Andreopoulos B."/>
            <person name="Lipzen A."/>
            <person name="Chen C."/>
            <person name="Yanf M."/>
            <person name="Daum C."/>
            <person name="Ng V."/>
            <person name="Clum A."/>
            <person name="Steindorff A."/>
            <person name="Ohm R."/>
            <person name="Martin F."/>
            <person name="Silar P."/>
            <person name="Natvig D."/>
            <person name="Lalanne C."/>
            <person name="Gautier V."/>
            <person name="Ament-Velasquez S.L."/>
            <person name="Kruys A."/>
            <person name="Hutchinson M.I."/>
            <person name="Powell A.J."/>
            <person name="Barry K."/>
            <person name="Miller A.N."/>
            <person name="Grigoriev I.V."/>
            <person name="Debuchy R."/>
            <person name="Gladieux P."/>
            <person name="Thoren M.H."/>
            <person name="Johannesson H."/>
        </authorList>
    </citation>
    <scope>NUCLEOTIDE SEQUENCE</scope>
    <source>
        <strain evidence="5">CBS 955.72</strain>
    </source>
</reference>
<gene>
    <name evidence="5" type="ORF">B0T25DRAFT_616202</name>
</gene>
<dbReference type="InterPro" id="IPR013328">
    <property type="entry name" value="6PGD_dom2"/>
</dbReference>
<evidence type="ECO:0000259" key="4">
    <source>
        <dbReference type="Pfam" id="PF02317"/>
    </source>
</evidence>